<sequence>MRVFIVLSILTALVTESVAQNATIRITNPGATSLKQTVVEIPWKTVKAAYAQVDTAMLQVVQTETGQEVAYQLEHRGEKEIKNLLVQVSIDPKQTIRLALRRGKPAPVEPKTYCRYVPERYDDFAWENDRVAFRIYGAALNGRSDNAYGSDIWAKRTDALILNKWYKQNDYHKDHGEGLDYYHVGLTLGAGDIGVFLNDSIQYIHNYRNWSVLDNGPLRSTFRVTYDPYMFNGITVKETKTISLDAGSQLSKIQVHVDHDAPRNLPMVVGITLRKEQSPLLLDEKNGVLGYWEPTHGKDGTIGVGCVFPASPVSMLRKYEHGLAKLTVKSHADMVYYNGGAWDKAGLITSSEAWFDYLHEFANQLKKPLIIQAGK</sequence>
<organism evidence="2 3">
    <name type="scientific">Spirosoma terrae</name>
    <dbReference type="NCBI Taxonomy" id="1968276"/>
    <lineage>
        <taxon>Bacteria</taxon>
        <taxon>Pseudomonadati</taxon>
        <taxon>Bacteroidota</taxon>
        <taxon>Cytophagia</taxon>
        <taxon>Cytophagales</taxon>
        <taxon>Cytophagaceae</taxon>
        <taxon>Spirosoma</taxon>
    </lineage>
</organism>
<keyword evidence="3" id="KW-1185">Reference proteome</keyword>
<evidence type="ECO:0000256" key="1">
    <source>
        <dbReference type="SAM" id="SignalP"/>
    </source>
</evidence>
<gene>
    <name evidence="2" type="ORF">GK108_13650</name>
</gene>
<name>A0A6L9L988_9BACT</name>
<proteinExistence type="predicted"/>
<feature type="signal peptide" evidence="1">
    <location>
        <begin position="1"/>
        <end position="19"/>
    </location>
</feature>
<feature type="chain" id="PRO_5026950905" evidence="1">
    <location>
        <begin position="20"/>
        <end position="375"/>
    </location>
</feature>
<dbReference type="AlphaFoldDB" id="A0A6L9L988"/>
<dbReference type="RefSeq" id="WP_163948933.1">
    <property type="nucleotide sequence ID" value="NZ_JAAFZH010000005.1"/>
</dbReference>
<comment type="caution">
    <text evidence="2">The sequence shown here is derived from an EMBL/GenBank/DDBJ whole genome shotgun (WGS) entry which is preliminary data.</text>
</comment>
<evidence type="ECO:0000313" key="2">
    <source>
        <dbReference type="EMBL" id="NDU95922.1"/>
    </source>
</evidence>
<dbReference type="InterPro" id="IPR032342">
    <property type="entry name" value="DUF4861"/>
</dbReference>
<protein>
    <submittedName>
        <fullName evidence="2">DUF4861 domain-containing protein</fullName>
    </submittedName>
</protein>
<accession>A0A6L9L988</accession>
<reference evidence="2 3" key="1">
    <citation type="submission" date="2020-02" db="EMBL/GenBank/DDBJ databases">
        <title>Draft genome sequence of two Spirosoma agri KCTC 52727 and Spirosoma terrae KCTC 52035.</title>
        <authorList>
            <person name="Rojas J."/>
            <person name="Ambika Manirajan B."/>
            <person name="Suarez C."/>
            <person name="Ratering S."/>
            <person name="Schnell S."/>
        </authorList>
    </citation>
    <scope>NUCLEOTIDE SEQUENCE [LARGE SCALE GENOMIC DNA]</scope>
    <source>
        <strain evidence="2 3">KCTC 52035</strain>
    </source>
</reference>
<dbReference type="EMBL" id="JAAFZH010000005">
    <property type="protein sequence ID" value="NDU95922.1"/>
    <property type="molecule type" value="Genomic_DNA"/>
</dbReference>
<keyword evidence="1" id="KW-0732">Signal</keyword>
<dbReference type="Proteomes" id="UP000474175">
    <property type="component" value="Unassembled WGS sequence"/>
</dbReference>
<dbReference type="Pfam" id="PF16153">
    <property type="entry name" value="DUF4861"/>
    <property type="match status" value="1"/>
</dbReference>
<evidence type="ECO:0000313" key="3">
    <source>
        <dbReference type="Proteomes" id="UP000474175"/>
    </source>
</evidence>